<dbReference type="GeneID" id="69704202"/>
<evidence type="ECO:0000313" key="4">
    <source>
        <dbReference type="Proteomes" id="UP000664658"/>
    </source>
</evidence>
<keyword evidence="2" id="KW-1133">Transmembrane helix</keyword>
<evidence type="ECO:0000256" key="2">
    <source>
        <dbReference type="SAM" id="Phobius"/>
    </source>
</evidence>
<dbReference type="Proteomes" id="UP000664658">
    <property type="component" value="Unassembled WGS sequence"/>
</dbReference>
<evidence type="ECO:0000256" key="1">
    <source>
        <dbReference type="ARBA" id="ARBA00004167"/>
    </source>
</evidence>
<sequence length="143" mass="15469">MTFINKKGFSLIEVLIAVLVLGVSTSALIGYQIKQSTTLEFSNMTLIATEAANNVLDEVQSKSKEIRKKDAKCAPSNQCISGSSLPTSFSVNGYSFSQHCSLSCPNTALDVFKYTVNINFAYKDEAGKVSLSRSLATGQHYVP</sequence>
<evidence type="ECO:0000313" key="3">
    <source>
        <dbReference type="EMBL" id="MBO1109479.1"/>
    </source>
</evidence>
<feature type="transmembrane region" description="Helical" evidence="2">
    <location>
        <begin position="12"/>
        <end position="33"/>
    </location>
</feature>
<dbReference type="EMBL" id="JAFNAA010000019">
    <property type="protein sequence ID" value="MBO1109479.1"/>
    <property type="molecule type" value="Genomic_DNA"/>
</dbReference>
<dbReference type="Pfam" id="PF07963">
    <property type="entry name" value="N_methyl"/>
    <property type="match status" value="1"/>
</dbReference>
<keyword evidence="2" id="KW-0472">Membrane</keyword>
<dbReference type="RefSeq" id="WP_152109344.1">
    <property type="nucleotide sequence ID" value="NZ_CP087711.1"/>
</dbReference>
<dbReference type="NCBIfam" id="TIGR02532">
    <property type="entry name" value="IV_pilin_GFxxxE"/>
    <property type="match status" value="1"/>
</dbReference>
<gene>
    <name evidence="3" type="ORF">J2R62_14910</name>
</gene>
<protein>
    <submittedName>
        <fullName evidence="3">Prepilin-type N-terminal cleavage/methylation domain-containing protein</fullName>
    </submittedName>
</protein>
<reference evidence="3" key="1">
    <citation type="submission" date="2021-03" db="EMBL/GenBank/DDBJ databases">
        <title>Plesiomonas shigelloides zfcc0051, isolated from zebrafish feces.</title>
        <authorList>
            <person name="Vanderhoek Z."/>
            <person name="Gaulke C."/>
        </authorList>
    </citation>
    <scope>NUCLEOTIDE SEQUENCE</scope>
    <source>
        <strain evidence="3">Zfcc0051</strain>
    </source>
</reference>
<dbReference type="PROSITE" id="PS00409">
    <property type="entry name" value="PROKAR_NTER_METHYL"/>
    <property type="match status" value="1"/>
</dbReference>
<comment type="subcellular location">
    <subcellularLocation>
        <location evidence="1">Membrane</location>
        <topology evidence="1">Single-pass membrane protein</topology>
    </subcellularLocation>
</comment>
<accession>A0A8I2B308</accession>
<dbReference type="InterPro" id="IPR012902">
    <property type="entry name" value="N_methyl_site"/>
</dbReference>
<dbReference type="GO" id="GO:0016020">
    <property type="term" value="C:membrane"/>
    <property type="evidence" value="ECO:0007669"/>
    <property type="project" value="UniProtKB-SubCell"/>
</dbReference>
<organism evidence="3 4">
    <name type="scientific">Plesiomonas shigelloides</name>
    <name type="common">Aeromonas shigelloides</name>
    <dbReference type="NCBI Taxonomy" id="703"/>
    <lineage>
        <taxon>Bacteria</taxon>
        <taxon>Pseudomonadati</taxon>
        <taxon>Pseudomonadota</taxon>
        <taxon>Gammaproteobacteria</taxon>
        <taxon>Enterobacterales</taxon>
        <taxon>Enterobacteriaceae</taxon>
        <taxon>Plesiomonas</taxon>
    </lineage>
</organism>
<proteinExistence type="predicted"/>
<dbReference type="AlphaFoldDB" id="A0A8I2B308"/>
<comment type="caution">
    <text evidence="3">The sequence shown here is derived from an EMBL/GenBank/DDBJ whole genome shotgun (WGS) entry which is preliminary data.</text>
</comment>
<name>A0A8I2B308_PLESH</name>
<keyword evidence="2" id="KW-0812">Transmembrane</keyword>